<evidence type="ECO:0000313" key="2">
    <source>
        <dbReference type="Proteomes" id="UP001055879"/>
    </source>
</evidence>
<evidence type="ECO:0000313" key="1">
    <source>
        <dbReference type="EMBL" id="KAI3714496.1"/>
    </source>
</evidence>
<keyword evidence="2" id="KW-1185">Reference proteome</keyword>
<dbReference type="Proteomes" id="UP001055879">
    <property type="component" value="Linkage Group LG07"/>
</dbReference>
<name>A0ACB9AXQ7_ARCLA</name>
<reference evidence="2" key="1">
    <citation type="journal article" date="2022" name="Mol. Ecol. Resour.">
        <title>The genomes of chicory, endive, great burdock and yacon provide insights into Asteraceae palaeo-polyploidization history and plant inulin production.</title>
        <authorList>
            <person name="Fan W."/>
            <person name="Wang S."/>
            <person name="Wang H."/>
            <person name="Wang A."/>
            <person name="Jiang F."/>
            <person name="Liu H."/>
            <person name="Zhao H."/>
            <person name="Xu D."/>
            <person name="Zhang Y."/>
        </authorList>
    </citation>
    <scope>NUCLEOTIDE SEQUENCE [LARGE SCALE GENOMIC DNA]</scope>
    <source>
        <strain evidence="2">cv. Niubang</strain>
    </source>
</reference>
<accession>A0ACB9AXQ7</accession>
<protein>
    <submittedName>
        <fullName evidence="1">Uncharacterized protein</fullName>
    </submittedName>
</protein>
<organism evidence="1 2">
    <name type="scientific">Arctium lappa</name>
    <name type="common">Greater burdock</name>
    <name type="synonym">Lappa major</name>
    <dbReference type="NCBI Taxonomy" id="4217"/>
    <lineage>
        <taxon>Eukaryota</taxon>
        <taxon>Viridiplantae</taxon>
        <taxon>Streptophyta</taxon>
        <taxon>Embryophyta</taxon>
        <taxon>Tracheophyta</taxon>
        <taxon>Spermatophyta</taxon>
        <taxon>Magnoliopsida</taxon>
        <taxon>eudicotyledons</taxon>
        <taxon>Gunneridae</taxon>
        <taxon>Pentapetalae</taxon>
        <taxon>asterids</taxon>
        <taxon>campanulids</taxon>
        <taxon>Asterales</taxon>
        <taxon>Asteraceae</taxon>
        <taxon>Carduoideae</taxon>
        <taxon>Cardueae</taxon>
        <taxon>Arctiinae</taxon>
        <taxon>Arctium</taxon>
    </lineage>
</organism>
<comment type="caution">
    <text evidence="1">The sequence shown here is derived from an EMBL/GenBank/DDBJ whole genome shotgun (WGS) entry which is preliminary data.</text>
</comment>
<reference evidence="1 2" key="2">
    <citation type="journal article" date="2022" name="Mol. Ecol. Resour.">
        <title>The genomes of chicory, endive, great burdock and yacon provide insights into Asteraceae paleo-polyploidization history and plant inulin production.</title>
        <authorList>
            <person name="Fan W."/>
            <person name="Wang S."/>
            <person name="Wang H."/>
            <person name="Wang A."/>
            <person name="Jiang F."/>
            <person name="Liu H."/>
            <person name="Zhao H."/>
            <person name="Xu D."/>
            <person name="Zhang Y."/>
        </authorList>
    </citation>
    <scope>NUCLEOTIDE SEQUENCE [LARGE SCALE GENOMIC DNA]</scope>
    <source>
        <strain evidence="2">cv. Niubang</strain>
    </source>
</reference>
<sequence>MGLVSCASKTNVIEIGLCCCFFMGYPIEMKSRVFASKTNESKIGKSSFLYVYFISNIDNKSNSCLS</sequence>
<proteinExistence type="predicted"/>
<dbReference type="EMBL" id="CM042053">
    <property type="protein sequence ID" value="KAI3714496.1"/>
    <property type="molecule type" value="Genomic_DNA"/>
</dbReference>
<gene>
    <name evidence="1" type="ORF">L6452_21451</name>
</gene>